<comment type="catalytic activity">
    <reaction evidence="6">
        <text>uridine(38/39/40) in tRNA = pseudouridine(38/39/40) in tRNA</text>
        <dbReference type="Rhea" id="RHEA:22376"/>
        <dbReference type="Rhea" id="RHEA-COMP:10085"/>
        <dbReference type="Rhea" id="RHEA-COMP:10087"/>
        <dbReference type="ChEBI" id="CHEBI:65314"/>
        <dbReference type="ChEBI" id="CHEBI:65315"/>
        <dbReference type="EC" id="5.4.99.12"/>
    </reaction>
</comment>
<dbReference type="Gene3D" id="3.30.70.580">
    <property type="entry name" value="Pseudouridine synthase I, catalytic domain, N-terminal subdomain"/>
    <property type="match status" value="1"/>
</dbReference>
<proteinExistence type="inferred from homology"/>
<evidence type="ECO:0000313" key="8">
    <source>
        <dbReference type="EMBL" id="KZT58853.1"/>
    </source>
</evidence>
<evidence type="ECO:0000256" key="3">
    <source>
        <dbReference type="ARBA" id="ARBA00023235"/>
    </source>
</evidence>
<dbReference type="AlphaFoldDB" id="A0A165H4I6"/>
<dbReference type="GO" id="GO:0005634">
    <property type="term" value="C:nucleus"/>
    <property type="evidence" value="ECO:0007669"/>
    <property type="project" value="TreeGrafter"/>
</dbReference>
<dbReference type="InterPro" id="IPR020103">
    <property type="entry name" value="PsdUridine_synth_cat_dom_sf"/>
</dbReference>
<dbReference type="FunCoup" id="A0A165H4I6">
    <property type="interactions" value="495"/>
</dbReference>
<reference evidence="8 9" key="1">
    <citation type="journal article" date="2016" name="Mol. Biol. Evol.">
        <title>Comparative Genomics of Early-Diverging Mushroom-Forming Fungi Provides Insights into the Origins of Lignocellulose Decay Capabilities.</title>
        <authorList>
            <person name="Nagy L.G."/>
            <person name="Riley R."/>
            <person name="Tritt A."/>
            <person name="Adam C."/>
            <person name="Daum C."/>
            <person name="Floudas D."/>
            <person name="Sun H."/>
            <person name="Yadav J.S."/>
            <person name="Pangilinan J."/>
            <person name="Larsson K.H."/>
            <person name="Matsuura K."/>
            <person name="Barry K."/>
            <person name="Labutti K."/>
            <person name="Kuo R."/>
            <person name="Ohm R.A."/>
            <person name="Bhattacharya S.S."/>
            <person name="Shirouzu T."/>
            <person name="Yoshinaga Y."/>
            <person name="Martin F.M."/>
            <person name="Grigoriev I.V."/>
            <person name="Hibbett D.S."/>
        </authorList>
    </citation>
    <scope>NUCLEOTIDE SEQUENCE [LARGE SCALE GENOMIC DNA]</scope>
    <source>
        <strain evidence="8 9">HHB12733</strain>
    </source>
</reference>
<evidence type="ECO:0000259" key="7">
    <source>
        <dbReference type="Pfam" id="PF01416"/>
    </source>
</evidence>
<feature type="active site" description="Nucleophile" evidence="4">
    <location>
        <position position="100"/>
    </location>
</feature>
<comment type="similarity">
    <text evidence="1 6">Belongs to the tRNA pseudouridine synthase TruA family.</text>
</comment>
<evidence type="ECO:0000313" key="9">
    <source>
        <dbReference type="Proteomes" id="UP000076842"/>
    </source>
</evidence>
<dbReference type="GO" id="GO:0005737">
    <property type="term" value="C:cytoplasm"/>
    <property type="evidence" value="ECO:0007669"/>
    <property type="project" value="TreeGrafter"/>
</dbReference>
<name>A0A165H4I6_9BASI</name>
<dbReference type="InterPro" id="IPR020094">
    <property type="entry name" value="TruA/RsuA/RluB/E/F_N"/>
</dbReference>
<dbReference type="Proteomes" id="UP000076842">
    <property type="component" value="Unassembled WGS sequence"/>
</dbReference>
<dbReference type="PANTHER" id="PTHR11142">
    <property type="entry name" value="PSEUDOURIDYLATE SYNTHASE"/>
    <property type="match status" value="1"/>
</dbReference>
<evidence type="ECO:0000256" key="4">
    <source>
        <dbReference type="PIRSR" id="PIRSR001430-1"/>
    </source>
</evidence>
<dbReference type="InterPro" id="IPR001406">
    <property type="entry name" value="PsdUridine_synth_TruA"/>
</dbReference>
<dbReference type="EC" id="5.4.99.12" evidence="6"/>
<dbReference type="GO" id="GO:1990481">
    <property type="term" value="P:mRNA pseudouridine synthesis"/>
    <property type="evidence" value="ECO:0007669"/>
    <property type="project" value="TreeGrafter"/>
</dbReference>
<dbReference type="SUPFAM" id="SSF55120">
    <property type="entry name" value="Pseudouridine synthase"/>
    <property type="match status" value="1"/>
</dbReference>
<dbReference type="GO" id="GO:0031119">
    <property type="term" value="P:tRNA pseudouridine synthesis"/>
    <property type="evidence" value="ECO:0007669"/>
    <property type="project" value="TreeGrafter"/>
</dbReference>
<accession>A0A165H4I6</accession>
<dbReference type="InterPro" id="IPR020097">
    <property type="entry name" value="PsdUridine_synth_TruA_a/b_dom"/>
</dbReference>
<feature type="binding site" evidence="5">
    <location>
        <position position="164"/>
    </location>
    <ligand>
        <name>substrate</name>
    </ligand>
</feature>
<keyword evidence="9" id="KW-1185">Reference proteome</keyword>
<dbReference type="OrthoDB" id="25767at2759"/>
<evidence type="ECO:0000256" key="1">
    <source>
        <dbReference type="ARBA" id="ARBA00009375"/>
    </source>
</evidence>
<dbReference type="GO" id="GO:0160147">
    <property type="term" value="F:tRNA pseudouridine(38-40) synthase activity"/>
    <property type="evidence" value="ECO:0007669"/>
    <property type="project" value="UniProtKB-EC"/>
</dbReference>
<keyword evidence="2 6" id="KW-0819">tRNA processing</keyword>
<evidence type="ECO:0000256" key="5">
    <source>
        <dbReference type="PIRSR" id="PIRSR001430-2"/>
    </source>
</evidence>
<dbReference type="PANTHER" id="PTHR11142:SF5">
    <property type="entry name" value="TRNA PSEUDOURIDINE(38_39) SYNTHASE"/>
    <property type="match status" value="1"/>
</dbReference>
<sequence>KYEDWTRTQLIARLSQLDDDTGVARPRRKLGFDISSKPRRKIALKFCYHGWEYSGLELQKGHSVFPTVESVLEAALIGARLIDPAGGLEGAELSKSGRTDRGVSAAGQVISLWVRTTQHLLSTESEIPYAATLNRLLPPSIRILSWSPVTSDFKARFACIGRHYKYFFRLHSGLDLGRMRDAAQRLEGTHDWRNFCKLDGSKGDVNYLRTVDLATIDHPALYVINVRGLGFLYHQIRHIAAVLFLVGQGLEEPSIVTSLLNTDPANPIPPFRADEPPPAVLENKPVYEIADPLPLVLWDTLYRDEDVRWQ</sequence>
<dbReference type="GO" id="GO:0003723">
    <property type="term" value="F:RNA binding"/>
    <property type="evidence" value="ECO:0007669"/>
    <property type="project" value="InterPro"/>
</dbReference>
<dbReference type="STRING" id="1353952.A0A165H4I6"/>
<feature type="non-terminal residue" evidence="8">
    <location>
        <position position="310"/>
    </location>
</feature>
<dbReference type="Pfam" id="PF01416">
    <property type="entry name" value="PseudoU_synth_1"/>
    <property type="match status" value="1"/>
</dbReference>
<organism evidence="8 9">
    <name type="scientific">Calocera cornea HHB12733</name>
    <dbReference type="NCBI Taxonomy" id="1353952"/>
    <lineage>
        <taxon>Eukaryota</taxon>
        <taxon>Fungi</taxon>
        <taxon>Dikarya</taxon>
        <taxon>Basidiomycota</taxon>
        <taxon>Agaricomycotina</taxon>
        <taxon>Dacrymycetes</taxon>
        <taxon>Dacrymycetales</taxon>
        <taxon>Dacrymycetaceae</taxon>
        <taxon>Calocera</taxon>
    </lineage>
</organism>
<dbReference type="Gene3D" id="3.30.70.660">
    <property type="entry name" value="Pseudouridine synthase I, catalytic domain, C-terminal subdomain"/>
    <property type="match status" value="1"/>
</dbReference>
<feature type="domain" description="Pseudouridine synthase I TruA alpha/beta" evidence="7">
    <location>
        <begin position="182"/>
        <end position="263"/>
    </location>
</feature>
<evidence type="ECO:0000256" key="6">
    <source>
        <dbReference type="RuleBase" id="RU003792"/>
    </source>
</evidence>
<dbReference type="HAMAP" id="MF_00171">
    <property type="entry name" value="TruA"/>
    <property type="match status" value="1"/>
</dbReference>
<dbReference type="InterPro" id="IPR020095">
    <property type="entry name" value="PsdUridine_synth_TruA_C"/>
</dbReference>
<protein>
    <recommendedName>
        <fullName evidence="6">tRNA pseudouridine synthase</fullName>
        <ecNumber evidence="6">5.4.99.12</ecNumber>
    </recommendedName>
</protein>
<keyword evidence="3 6" id="KW-0413">Isomerase</keyword>
<dbReference type="EMBL" id="KV423946">
    <property type="protein sequence ID" value="KZT58853.1"/>
    <property type="molecule type" value="Genomic_DNA"/>
</dbReference>
<evidence type="ECO:0000256" key="2">
    <source>
        <dbReference type="ARBA" id="ARBA00022694"/>
    </source>
</evidence>
<feature type="non-terminal residue" evidence="8">
    <location>
        <position position="1"/>
    </location>
</feature>
<dbReference type="InParanoid" id="A0A165H4I6"/>
<dbReference type="NCBIfam" id="TIGR00071">
    <property type="entry name" value="hisT_truA"/>
    <property type="match status" value="1"/>
</dbReference>
<gene>
    <name evidence="8" type="ORF">CALCODRAFT_418544</name>
</gene>